<dbReference type="PANTHER" id="PTHR46060:SF1">
    <property type="entry name" value="MARINER MOS1 TRANSPOSASE-LIKE PROTEIN"/>
    <property type="match status" value="1"/>
</dbReference>
<proteinExistence type="predicted"/>
<accession>A0ABQ8TD28</accession>
<dbReference type="Pfam" id="PF17906">
    <property type="entry name" value="HTH_48"/>
    <property type="match status" value="1"/>
</dbReference>
<organism evidence="2 3">
    <name type="scientific">Periplaneta americana</name>
    <name type="common">American cockroach</name>
    <name type="synonym">Blatta americana</name>
    <dbReference type="NCBI Taxonomy" id="6978"/>
    <lineage>
        <taxon>Eukaryota</taxon>
        <taxon>Metazoa</taxon>
        <taxon>Ecdysozoa</taxon>
        <taxon>Arthropoda</taxon>
        <taxon>Hexapoda</taxon>
        <taxon>Insecta</taxon>
        <taxon>Pterygota</taxon>
        <taxon>Neoptera</taxon>
        <taxon>Polyneoptera</taxon>
        <taxon>Dictyoptera</taxon>
        <taxon>Blattodea</taxon>
        <taxon>Blattoidea</taxon>
        <taxon>Blattidae</taxon>
        <taxon>Blattinae</taxon>
        <taxon>Periplaneta</taxon>
    </lineage>
</organism>
<dbReference type="InterPro" id="IPR052709">
    <property type="entry name" value="Transposase-MT_Hybrid"/>
</dbReference>
<dbReference type="Proteomes" id="UP001148838">
    <property type="component" value="Unassembled WGS sequence"/>
</dbReference>
<sequence length="138" mass="16154">MRSVIRFLNARNIKPADIHRQLCEVYGNDAINDGMVWRWVREFNEGSVSVHDEERTGPPSLINDDLSVHILFATVKCCRAKMYNGAAERTAFEFCYFYQILEEHSPCVWKLIIRYFSNLHLKEIKVRQPLTSGGREFQ</sequence>
<name>A0ABQ8TD28_PERAM</name>
<feature type="domain" description="Mos1 transposase HTH" evidence="1">
    <location>
        <begin position="2"/>
        <end position="46"/>
    </location>
</feature>
<comment type="caution">
    <text evidence="2">The sequence shown here is derived from an EMBL/GenBank/DDBJ whole genome shotgun (WGS) entry which is preliminary data.</text>
</comment>
<reference evidence="2 3" key="1">
    <citation type="journal article" date="2022" name="Allergy">
        <title>Genome assembly and annotation of Periplaneta americana reveal a comprehensive cockroach allergen profile.</title>
        <authorList>
            <person name="Wang L."/>
            <person name="Xiong Q."/>
            <person name="Saelim N."/>
            <person name="Wang L."/>
            <person name="Nong W."/>
            <person name="Wan A.T."/>
            <person name="Shi M."/>
            <person name="Liu X."/>
            <person name="Cao Q."/>
            <person name="Hui J.H.L."/>
            <person name="Sookrung N."/>
            <person name="Leung T.F."/>
            <person name="Tungtrongchitr A."/>
            <person name="Tsui S.K.W."/>
        </authorList>
    </citation>
    <scope>NUCLEOTIDE SEQUENCE [LARGE SCALE GENOMIC DNA]</scope>
    <source>
        <strain evidence="2">PWHHKU_190912</strain>
    </source>
</reference>
<keyword evidence="3" id="KW-1185">Reference proteome</keyword>
<evidence type="ECO:0000313" key="3">
    <source>
        <dbReference type="Proteomes" id="UP001148838"/>
    </source>
</evidence>
<evidence type="ECO:0000313" key="2">
    <source>
        <dbReference type="EMBL" id="KAJ4444460.1"/>
    </source>
</evidence>
<gene>
    <name evidence="2" type="ORF">ANN_06252</name>
</gene>
<dbReference type="InterPro" id="IPR041426">
    <property type="entry name" value="Mos1_HTH"/>
</dbReference>
<protein>
    <recommendedName>
        <fullName evidence="1">Mos1 transposase HTH domain-containing protein</fullName>
    </recommendedName>
</protein>
<evidence type="ECO:0000259" key="1">
    <source>
        <dbReference type="Pfam" id="PF17906"/>
    </source>
</evidence>
<dbReference type="PANTHER" id="PTHR46060">
    <property type="entry name" value="MARINER MOS1 TRANSPOSASE-LIKE PROTEIN"/>
    <property type="match status" value="1"/>
</dbReference>
<dbReference type="Gene3D" id="1.10.10.1450">
    <property type="match status" value="1"/>
</dbReference>
<dbReference type="EMBL" id="JAJSOF020000011">
    <property type="protein sequence ID" value="KAJ4444460.1"/>
    <property type="molecule type" value="Genomic_DNA"/>
</dbReference>